<proteinExistence type="predicted"/>
<dbReference type="Pfam" id="PF13365">
    <property type="entry name" value="Trypsin_2"/>
    <property type="match status" value="1"/>
</dbReference>
<dbReference type="eggNOG" id="COG0265">
    <property type="taxonomic scope" value="Bacteria"/>
</dbReference>
<dbReference type="Pfam" id="PF19962">
    <property type="entry name" value="EAD9"/>
    <property type="match status" value="1"/>
</dbReference>
<protein>
    <recommendedName>
        <fullName evidence="2">Effector-associated domain-containing protein</fullName>
    </recommendedName>
</protein>
<feature type="domain" description="Effector-associated" evidence="2">
    <location>
        <begin position="227"/>
        <end position="288"/>
    </location>
</feature>
<name>B4VQ85_9CYAN</name>
<evidence type="ECO:0000259" key="2">
    <source>
        <dbReference type="Pfam" id="PF19962"/>
    </source>
</evidence>
<dbReference type="AlphaFoldDB" id="B4VQ85"/>
<accession>B4VQ85</accession>
<dbReference type="OrthoDB" id="8479370at2"/>
<dbReference type="RefSeq" id="WP_006100387.1">
    <property type="nucleotide sequence ID" value="NZ_DS989847.1"/>
</dbReference>
<feature type="coiled-coil region" evidence="1">
    <location>
        <begin position="234"/>
        <end position="284"/>
    </location>
</feature>
<dbReference type="EMBL" id="DS989847">
    <property type="protein sequence ID" value="EDX75907.1"/>
    <property type="molecule type" value="Genomic_DNA"/>
</dbReference>
<evidence type="ECO:0000256" key="1">
    <source>
        <dbReference type="SAM" id="Coils"/>
    </source>
</evidence>
<evidence type="ECO:0000313" key="4">
    <source>
        <dbReference type="Proteomes" id="UP000003835"/>
    </source>
</evidence>
<dbReference type="STRING" id="118168.MC7420_5341"/>
<organism evidence="3 4">
    <name type="scientific">Coleofasciculus chthonoplastes PCC 7420</name>
    <dbReference type="NCBI Taxonomy" id="118168"/>
    <lineage>
        <taxon>Bacteria</taxon>
        <taxon>Bacillati</taxon>
        <taxon>Cyanobacteriota</taxon>
        <taxon>Cyanophyceae</taxon>
        <taxon>Coleofasciculales</taxon>
        <taxon>Coleofasciculaceae</taxon>
        <taxon>Coleofasciculus</taxon>
    </lineage>
</organism>
<dbReference type="SUPFAM" id="SSF50494">
    <property type="entry name" value="Trypsin-like serine proteases"/>
    <property type="match status" value="1"/>
</dbReference>
<dbReference type="Proteomes" id="UP000003835">
    <property type="component" value="Unassembled WGS sequence"/>
</dbReference>
<keyword evidence="4" id="KW-1185">Reference proteome</keyword>
<gene>
    <name evidence="3" type="ORF">MC7420_5341</name>
</gene>
<reference evidence="3 4" key="1">
    <citation type="submission" date="2008-07" db="EMBL/GenBank/DDBJ databases">
        <authorList>
            <person name="Tandeau de Marsac N."/>
            <person name="Ferriera S."/>
            <person name="Johnson J."/>
            <person name="Kravitz S."/>
            <person name="Beeson K."/>
            <person name="Sutton G."/>
            <person name="Rogers Y.-H."/>
            <person name="Friedman R."/>
            <person name="Frazier M."/>
            <person name="Venter J.C."/>
        </authorList>
    </citation>
    <scope>NUCLEOTIDE SEQUENCE [LARGE SCALE GENOMIC DNA]</scope>
    <source>
        <strain evidence="3 4">PCC 7420</strain>
    </source>
</reference>
<sequence>MADNSAYLNAFKTGIIRISHANGFVVGAGFLVSPNYVLTCAHLVAQALTISPNTPDVPTGLIDLDFPLIAPGKKIKARVEFWQPVNPSVAGEDIAGLKIEGECPPGVQPVRLVTADDVWQHPVRVFGFPSGHNDGVWATGVLRGELGNGWIQMEAVTVTGYRVEPGFSGAPVWDETLSGVVGMAVAAERQREGVKAAFMIPTKVLSQTWSVLGELVQTTTPSKPALSRVQQIKAKVLQQRLESLSTDYEAAYNQLNYTLGAADRTILKRQCDAIEQDITQVANEFDAL</sequence>
<dbReference type="InterPro" id="IPR009003">
    <property type="entry name" value="Peptidase_S1_PA"/>
</dbReference>
<dbReference type="Gene3D" id="2.40.10.120">
    <property type="match status" value="1"/>
</dbReference>
<keyword evidence="1" id="KW-0175">Coiled coil</keyword>
<evidence type="ECO:0000313" key="3">
    <source>
        <dbReference type="EMBL" id="EDX75907.1"/>
    </source>
</evidence>
<dbReference type="InterPro" id="IPR045438">
    <property type="entry name" value="EAD9"/>
</dbReference>
<dbReference type="HOGENOM" id="CLU_975977_0_0_3"/>